<evidence type="ECO:0000256" key="3">
    <source>
        <dbReference type="ARBA" id="ARBA00022741"/>
    </source>
</evidence>
<accession>A0A6P8H2C1</accession>
<dbReference type="Proteomes" id="UP000515163">
    <property type="component" value="Unplaced"/>
</dbReference>
<evidence type="ECO:0000256" key="2">
    <source>
        <dbReference type="ARBA" id="ARBA00022679"/>
    </source>
</evidence>
<dbReference type="HAMAP" id="MF_03169">
    <property type="entry name" value="Adenylate_kinase_AK3"/>
    <property type="match status" value="1"/>
</dbReference>
<feature type="binding site" evidence="7">
    <location>
        <position position="153"/>
    </location>
    <ligand>
        <name>GTP</name>
        <dbReference type="ChEBI" id="CHEBI:37565"/>
    </ligand>
</feature>
<dbReference type="RefSeq" id="XP_031550539.1">
    <property type="nucleotide sequence ID" value="XM_031694679.1"/>
</dbReference>
<evidence type="ECO:0000313" key="10">
    <source>
        <dbReference type="Proteomes" id="UP000515163"/>
    </source>
</evidence>
<dbReference type="InterPro" id="IPR006259">
    <property type="entry name" value="Adenyl_kin_sub"/>
</dbReference>
<dbReference type="PROSITE" id="PS00113">
    <property type="entry name" value="ADENYLATE_KINASE"/>
    <property type="match status" value="1"/>
</dbReference>
<feature type="binding site" evidence="7">
    <location>
        <position position="123"/>
    </location>
    <ligand>
        <name>AMP</name>
        <dbReference type="ChEBI" id="CHEBI:456215"/>
    </ligand>
</feature>
<dbReference type="FunFam" id="3.40.50.300:FF:000106">
    <property type="entry name" value="Adenylate kinase mitochondrial"/>
    <property type="match status" value="1"/>
</dbReference>
<evidence type="ECO:0000256" key="4">
    <source>
        <dbReference type="ARBA" id="ARBA00022777"/>
    </source>
</evidence>
<dbReference type="GO" id="GO:0005759">
    <property type="term" value="C:mitochondrial matrix"/>
    <property type="evidence" value="ECO:0007669"/>
    <property type="project" value="UniProtKB-SubCell"/>
</dbReference>
<dbReference type="GO" id="GO:0046899">
    <property type="term" value="F:nucleoside triphosphate adenylate kinase activity"/>
    <property type="evidence" value="ECO:0007669"/>
    <property type="project" value="UniProtKB-UniRule"/>
</dbReference>
<dbReference type="GO" id="GO:0006172">
    <property type="term" value="P:ADP biosynthetic process"/>
    <property type="evidence" value="ECO:0007669"/>
    <property type="project" value="UniProtKB-UniRule"/>
</dbReference>
<feature type="binding site" evidence="7">
    <location>
        <position position="197"/>
    </location>
    <ligand>
        <name>AMP</name>
        <dbReference type="ChEBI" id="CHEBI:456215"/>
    </ligand>
</feature>
<keyword evidence="2 7" id="KW-0808">Transferase</keyword>
<comment type="domain">
    <text evidence="7">Consists of three domains, a large central CORE domain and two small peripheral domains, NMPbind and LID, which undergo movements during catalysis. The LID domain closes over the site of phosphoryl transfer upon GTP binding. Assembling and dissambling the active center during each catalytic cycle provides an effective means to prevent GTP hydrolysis.</text>
</comment>
<evidence type="ECO:0000256" key="8">
    <source>
        <dbReference type="SAM" id="MobiDB-lite"/>
    </source>
</evidence>
<comment type="similarity">
    <text evidence="7">Belongs to the adenylate kinase family. AK3 subfamily.</text>
</comment>
<feature type="binding site" evidence="7">
    <location>
        <position position="64"/>
    </location>
    <ligand>
        <name>AMP</name>
        <dbReference type="ChEBI" id="CHEBI:456215"/>
    </ligand>
</feature>
<reference evidence="11" key="1">
    <citation type="submission" date="2025-08" db="UniProtKB">
        <authorList>
            <consortium name="RefSeq"/>
        </authorList>
    </citation>
    <scope>IDENTIFICATION</scope>
    <source>
        <tissue evidence="11">Tentacle</tissue>
    </source>
</reference>
<feature type="compositionally biased region" description="Basic and acidic residues" evidence="8">
    <location>
        <begin position="173"/>
        <end position="192"/>
    </location>
</feature>
<feature type="region of interest" description="Disordered" evidence="8">
    <location>
        <begin position="168"/>
        <end position="192"/>
    </location>
</feature>
<dbReference type="InterPro" id="IPR028586">
    <property type="entry name" value="AK3/Ak4_mitochondrial"/>
</dbReference>
<feature type="binding site" evidence="7">
    <location>
        <begin position="43"/>
        <end position="48"/>
    </location>
    <ligand>
        <name>GTP</name>
        <dbReference type="ChEBI" id="CHEBI:37565"/>
    </ligand>
</feature>
<dbReference type="GeneID" id="116287965"/>
<keyword evidence="6 7" id="KW-0342">GTP-binding</keyword>
<keyword evidence="4 7" id="KW-0418">Kinase</keyword>
<comment type="subunit">
    <text evidence="7">Monomer.</text>
</comment>
<organism evidence="10 11">
    <name type="scientific">Actinia tenebrosa</name>
    <name type="common">Australian red waratah sea anemone</name>
    <dbReference type="NCBI Taxonomy" id="6105"/>
    <lineage>
        <taxon>Eukaryota</taxon>
        <taxon>Metazoa</taxon>
        <taxon>Cnidaria</taxon>
        <taxon>Anthozoa</taxon>
        <taxon>Hexacorallia</taxon>
        <taxon>Actiniaria</taxon>
        <taxon>Actiniidae</taxon>
        <taxon>Actinia</taxon>
    </lineage>
</organism>
<sequence length="245" mass="27980">MMISKVSIFRFHVVSNSLRCIRSLHIGSISCSHVHAIIMGPPGSGKGTVSGRIVRDFGLSHLSSGDLLRSHVQNETEVGKKAKRYIEQGSLVPDEVMVDLVLTELKQRTNSWLLDGFPRTVSQAEELTKNQTIDVVINLDVPFETIIERIKQRWIHFASGRVYNLEFNPPKQPGKDDITGEPLTQREDDKPETVRARLKKYEEETKPLIEYYRILGKVQSFAGTETNVIWPVVKKYLEENYFKNK</sequence>
<comment type="catalytic activity">
    <reaction evidence="7">
        <text>a ribonucleoside 5'-triphosphate + AMP = a ribonucleoside 5'-diphosphate + ADP</text>
        <dbReference type="Rhea" id="RHEA:13749"/>
        <dbReference type="ChEBI" id="CHEBI:57930"/>
        <dbReference type="ChEBI" id="CHEBI:61557"/>
        <dbReference type="ChEBI" id="CHEBI:456215"/>
        <dbReference type="ChEBI" id="CHEBI:456216"/>
        <dbReference type="EC" id="2.7.4.10"/>
    </reaction>
</comment>
<evidence type="ECO:0000256" key="7">
    <source>
        <dbReference type="HAMAP-Rule" id="MF_03169"/>
    </source>
</evidence>
<proteinExistence type="inferred from homology"/>
<keyword evidence="3 7" id="KW-0547">Nucleotide-binding</keyword>
<evidence type="ECO:0000256" key="6">
    <source>
        <dbReference type="ARBA" id="ARBA00023134"/>
    </source>
</evidence>
<dbReference type="GO" id="GO:0046039">
    <property type="term" value="P:GTP metabolic process"/>
    <property type="evidence" value="ECO:0007669"/>
    <property type="project" value="UniProtKB-UniRule"/>
</dbReference>
<dbReference type="GO" id="GO:0005525">
    <property type="term" value="F:GTP binding"/>
    <property type="evidence" value="ECO:0007669"/>
    <property type="project" value="UniProtKB-KW"/>
</dbReference>
<dbReference type="CDD" id="cd01428">
    <property type="entry name" value="ADK"/>
    <property type="match status" value="1"/>
</dbReference>
<dbReference type="GO" id="GO:0046033">
    <property type="term" value="P:AMP metabolic process"/>
    <property type="evidence" value="ECO:0007669"/>
    <property type="project" value="UniProtKB-UniRule"/>
</dbReference>
<evidence type="ECO:0000256" key="5">
    <source>
        <dbReference type="ARBA" id="ARBA00023128"/>
    </source>
</evidence>
<dbReference type="FunCoup" id="A0A6P8H2C1">
    <property type="interactions" value="1534"/>
</dbReference>
<feature type="domain" description="Adenylate kinase active site lid" evidence="9">
    <location>
        <begin position="153"/>
        <end position="188"/>
    </location>
</feature>
<comment type="function">
    <text evidence="7">Involved in maintaining the homeostasis of cellular nucleotides by catalyzing the interconversion of nucleoside phosphates. Has GTP:AMP phosphotransferase and ITP:AMP phosphotransferase activities.</text>
</comment>
<dbReference type="HAMAP" id="MF_00235">
    <property type="entry name" value="Adenylate_kinase_Adk"/>
    <property type="match status" value="1"/>
</dbReference>
<dbReference type="EC" id="2.7.4.10" evidence="7"/>
<evidence type="ECO:0000259" key="9">
    <source>
        <dbReference type="Pfam" id="PF05191"/>
    </source>
</evidence>
<feature type="binding site" evidence="7">
    <location>
        <begin position="116"/>
        <end position="119"/>
    </location>
    <ligand>
        <name>AMP</name>
        <dbReference type="ChEBI" id="CHEBI:456215"/>
    </ligand>
</feature>
<dbReference type="InterPro" id="IPR000850">
    <property type="entry name" value="Adenylat/UMP-CMP_kin"/>
</dbReference>
<protein>
    <recommendedName>
        <fullName evidence="7">GTP:AMP phosphotransferase, mitochondrial</fullName>
        <ecNumber evidence="7">2.7.4.10</ecNumber>
    </recommendedName>
    <alternativeName>
        <fullName evidence="7">Adenylate kinase 3</fullName>
        <shortName evidence="7">AK 3</shortName>
    </alternativeName>
</protein>
<dbReference type="OrthoDB" id="439792at2759"/>
<dbReference type="Pfam" id="PF00406">
    <property type="entry name" value="ADK"/>
    <property type="match status" value="1"/>
</dbReference>
<feature type="region of interest" description="NMPbind" evidence="7">
    <location>
        <begin position="63"/>
        <end position="92"/>
    </location>
</feature>
<dbReference type="GO" id="GO:0046041">
    <property type="term" value="P:ITP metabolic process"/>
    <property type="evidence" value="ECO:0007669"/>
    <property type="project" value="UniProtKB-UniRule"/>
</dbReference>
<gene>
    <name evidence="11" type="primary">LOC116287965</name>
</gene>
<dbReference type="PANTHER" id="PTHR23359">
    <property type="entry name" value="NUCLEOTIDE KINASE"/>
    <property type="match status" value="1"/>
</dbReference>
<dbReference type="NCBIfam" id="TIGR01351">
    <property type="entry name" value="adk"/>
    <property type="match status" value="1"/>
</dbReference>
<name>A0A6P8H2C1_ACTTE</name>
<keyword evidence="5 7" id="KW-0496">Mitochondrion</keyword>
<comment type="subcellular location">
    <subcellularLocation>
        <location evidence="1 7">Mitochondrion matrix</location>
    </subcellularLocation>
</comment>
<dbReference type="GO" id="GO:0004017">
    <property type="term" value="F:AMP kinase activity"/>
    <property type="evidence" value="ECO:0007669"/>
    <property type="project" value="InterPro"/>
</dbReference>
<keyword evidence="10" id="KW-1185">Reference proteome</keyword>
<dbReference type="GO" id="GO:0005524">
    <property type="term" value="F:ATP binding"/>
    <property type="evidence" value="ECO:0007669"/>
    <property type="project" value="InterPro"/>
</dbReference>
<feature type="binding site" evidence="7">
    <location>
        <position position="226"/>
    </location>
    <ligand>
        <name>GTP</name>
        <dbReference type="ChEBI" id="CHEBI:37565"/>
    </ligand>
</feature>
<dbReference type="InterPro" id="IPR007862">
    <property type="entry name" value="Adenylate_kinase_lid-dom"/>
</dbReference>
<feature type="binding site" evidence="7">
    <location>
        <begin position="90"/>
        <end position="92"/>
    </location>
    <ligand>
        <name>AMP</name>
        <dbReference type="ChEBI" id="CHEBI:456215"/>
    </ligand>
</feature>
<dbReference type="Gene3D" id="3.40.50.300">
    <property type="entry name" value="P-loop containing nucleotide triphosphate hydrolases"/>
    <property type="match status" value="1"/>
</dbReference>
<feature type="binding site" evidence="7">
    <location>
        <begin position="162"/>
        <end position="163"/>
    </location>
    <ligand>
        <name>GTP</name>
        <dbReference type="ChEBI" id="CHEBI:37565"/>
    </ligand>
</feature>
<dbReference type="KEGG" id="aten:116287965"/>
<dbReference type="AlphaFoldDB" id="A0A6P8H2C1"/>
<dbReference type="Pfam" id="PF05191">
    <property type="entry name" value="ADK_lid"/>
    <property type="match status" value="1"/>
</dbReference>
<feature type="region of interest" description="LID" evidence="7">
    <location>
        <begin position="152"/>
        <end position="189"/>
    </location>
</feature>
<feature type="binding site" evidence="7">
    <location>
        <position position="69"/>
    </location>
    <ligand>
        <name>AMP</name>
        <dbReference type="ChEBI" id="CHEBI:456215"/>
    </ligand>
</feature>
<dbReference type="InParanoid" id="A0A6P8H2C1"/>
<dbReference type="PRINTS" id="PR00094">
    <property type="entry name" value="ADENYLTKNASE"/>
</dbReference>
<dbReference type="InterPro" id="IPR033690">
    <property type="entry name" value="Adenylat_kinase_CS"/>
</dbReference>
<dbReference type="InterPro" id="IPR027417">
    <property type="entry name" value="P-loop_NTPase"/>
</dbReference>
<dbReference type="SUPFAM" id="SSF52540">
    <property type="entry name" value="P-loop containing nucleoside triphosphate hydrolases"/>
    <property type="match status" value="1"/>
</dbReference>
<evidence type="ECO:0000256" key="1">
    <source>
        <dbReference type="ARBA" id="ARBA00004305"/>
    </source>
</evidence>
<feature type="binding site" evidence="7">
    <location>
        <position position="186"/>
    </location>
    <ligand>
        <name>AMP</name>
        <dbReference type="ChEBI" id="CHEBI:456215"/>
    </ligand>
</feature>
<evidence type="ECO:0000313" key="11">
    <source>
        <dbReference type="RefSeq" id="XP_031550539.1"/>
    </source>
</evidence>